<reference evidence="1" key="1">
    <citation type="submission" date="2020-05" db="EMBL/GenBank/DDBJ databases">
        <title>Large-scale comparative analyses of tick genomes elucidate their genetic diversity and vector capacities.</title>
        <authorList>
            <person name="Jia N."/>
            <person name="Wang J."/>
            <person name="Shi W."/>
            <person name="Du L."/>
            <person name="Sun Y."/>
            <person name="Zhan W."/>
            <person name="Jiang J."/>
            <person name="Wang Q."/>
            <person name="Zhang B."/>
            <person name="Ji P."/>
            <person name="Sakyi L.B."/>
            <person name="Cui X."/>
            <person name="Yuan T."/>
            <person name="Jiang B."/>
            <person name="Yang W."/>
            <person name="Lam T.T.-Y."/>
            <person name="Chang Q."/>
            <person name="Ding S."/>
            <person name="Wang X."/>
            <person name="Zhu J."/>
            <person name="Ruan X."/>
            <person name="Zhao L."/>
            <person name="Wei J."/>
            <person name="Que T."/>
            <person name="Du C."/>
            <person name="Cheng J."/>
            <person name="Dai P."/>
            <person name="Han X."/>
            <person name="Huang E."/>
            <person name="Gao Y."/>
            <person name="Liu J."/>
            <person name="Shao H."/>
            <person name="Ye R."/>
            <person name="Li L."/>
            <person name="Wei W."/>
            <person name="Wang X."/>
            <person name="Wang C."/>
            <person name="Yang T."/>
            <person name="Huo Q."/>
            <person name="Li W."/>
            <person name="Guo W."/>
            <person name="Chen H."/>
            <person name="Zhou L."/>
            <person name="Ni X."/>
            <person name="Tian J."/>
            <person name="Zhou Y."/>
            <person name="Sheng Y."/>
            <person name="Liu T."/>
            <person name="Pan Y."/>
            <person name="Xia L."/>
            <person name="Li J."/>
            <person name="Zhao F."/>
            <person name="Cao W."/>
        </authorList>
    </citation>
    <scope>NUCLEOTIDE SEQUENCE</scope>
    <source>
        <strain evidence="1">Hyas-2018</strain>
    </source>
</reference>
<protein>
    <submittedName>
        <fullName evidence="1">Uncharacterized protein</fullName>
    </submittedName>
</protein>
<gene>
    <name evidence="1" type="ORF">HPB50_016998</name>
</gene>
<evidence type="ECO:0000313" key="2">
    <source>
        <dbReference type="Proteomes" id="UP000821845"/>
    </source>
</evidence>
<comment type="caution">
    <text evidence="1">The sequence shown here is derived from an EMBL/GenBank/DDBJ whole genome shotgun (WGS) entry which is preliminary data.</text>
</comment>
<accession>A0ACB7S1E9</accession>
<dbReference type="EMBL" id="CM023486">
    <property type="protein sequence ID" value="KAH6928568.1"/>
    <property type="molecule type" value="Genomic_DNA"/>
</dbReference>
<keyword evidence="2" id="KW-1185">Reference proteome</keyword>
<evidence type="ECO:0000313" key="1">
    <source>
        <dbReference type="EMBL" id="KAH6928568.1"/>
    </source>
</evidence>
<proteinExistence type="predicted"/>
<organism evidence="1 2">
    <name type="scientific">Hyalomma asiaticum</name>
    <name type="common">Tick</name>
    <dbReference type="NCBI Taxonomy" id="266040"/>
    <lineage>
        <taxon>Eukaryota</taxon>
        <taxon>Metazoa</taxon>
        <taxon>Ecdysozoa</taxon>
        <taxon>Arthropoda</taxon>
        <taxon>Chelicerata</taxon>
        <taxon>Arachnida</taxon>
        <taxon>Acari</taxon>
        <taxon>Parasitiformes</taxon>
        <taxon>Ixodida</taxon>
        <taxon>Ixodoidea</taxon>
        <taxon>Ixodidae</taxon>
        <taxon>Hyalomminae</taxon>
        <taxon>Hyalomma</taxon>
    </lineage>
</organism>
<name>A0ACB7S1E9_HYAAI</name>
<sequence length="580" mass="58719">MDERGVMRPRWKPPHCRFSTSGPYKRRSEPDLPQTVRPAAYAFSPEAAVLSMARMFLPAALWLCAALIGQQHNVQGAPRPVRQISPGVLEEGSPQQEVTQQQSNTLTKPFSHAADHGPYTATVHATPFMSSGVLGGVGSALSGLHSTVMGGLHGVLHGGGVLGGVPGFHTPLTAASHLLSGTFGAVGHHLSGLAGASPLGGLASPLTAPLSALSPALSGLSGGLVPGGTGGGMSVLTHTVHYGNAGDVGLAAAEHQHLTSTAHQHSLLASQALAAADAVENAQLQASLARRHLIHKALTHQSLASQAQMMAHNAHARLLQAQAAHTSVMSMYHNGFGQGYPMVAMPAYTGGMMPLGGAVTYAEHPLHSIIRKHCTSVHYINGGGGMYPVPLGVPSGLSFGGSYPYSVHNGMDFEHGLGVYGMHGVYGSSPVLAGGVAPLHSGLGMGIAGMHGAYGGIYSSGLGGIQPSVGYGAAGLYHGLHSGLGYGETSLHSGLGYGAAGMHGGLGYGASSLYHALHGGLSHAAYGMHSGMGLAGGSLAYGAGGMFGAHHPLHTAMHSSSFSSYGGYGAYGAGSGLLRR</sequence>
<dbReference type="Proteomes" id="UP000821845">
    <property type="component" value="Chromosome 6"/>
</dbReference>